<dbReference type="InterPro" id="IPR036034">
    <property type="entry name" value="PDZ_sf"/>
</dbReference>
<dbReference type="Gene3D" id="2.30.42.10">
    <property type="match status" value="1"/>
</dbReference>
<name>A0A502GZV0_9BACT</name>
<keyword evidence="4" id="KW-1185">Reference proteome</keyword>
<dbReference type="PROSITE" id="PS50106">
    <property type="entry name" value="PDZ"/>
    <property type="match status" value="1"/>
</dbReference>
<dbReference type="Gene3D" id="2.40.70.10">
    <property type="entry name" value="Acid Proteases"/>
    <property type="match status" value="2"/>
</dbReference>
<feature type="chain" id="PRO_5021484372" description="PDZ domain-containing protein" evidence="1">
    <location>
        <begin position="33"/>
        <end position="433"/>
    </location>
</feature>
<proteinExistence type="predicted"/>
<comment type="caution">
    <text evidence="3">The sequence shown here is derived from an EMBL/GenBank/DDBJ whole genome shotgun (WGS) entry which is preliminary data.</text>
</comment>
<dbReference type="AlphaFoldDB" id="A0A502GZV0"/>
<feature type="domain" description="PDZ" evidence="2">
    <location>
        <begin position="348"/>
        <end position="418"/>
    </location>
</feature>
<evidence type="ECO:0000313" key="4">
    <source>
        <dbReference type="Proteomes" id="UP000317646"/>
    </source>
</evidence>
<dbReference type="InterPro" id="IPR041489">
    <property type="entry name" value="PDZ_6"/>
</dbReference>
<protein>
    <recommendedName>
        <fullName evidence="2">PDZ domain-containing protein</fullName>
    </recommendedName>
</protein>
<gene>
    <name evidence="3" type="ORF">EAH73_09260</name>
</gene>
<dbReference type="Proteomes" id="UP000317646">
    <property type="component" value="Unassembled WGS sequence"/>
</dbReference>
<dbReference type="OrthoDB" id="3521766at2"/>
<dbReference type="InterPro" id="IPR021109">
    <property type="entry name" value="Peptidase_aspartic_dom_sf"/>
</dbReference>
<evidence type="ECO:0000256" key="1">
    <source>
        <dbReference type="SAM" id="SignalP"/>
    </source>
</evidence>
<dbReference type="SMART" id="SM00228">
    <property type="entry name" value="PDZ"/>
    <property type="match status" value="1"/>
</dbReference>
<feature type="signal peptide" evidence="1">
    <location>
        <begin position="1"/>
        <end position="32"/>
    </location>
</feature>
<dbReference type="RefSeq" id="WP_140466209.1">
    <property type="nucleotide sequence ID" value="NZ_RCYZ01000003.1"/>
</dbReference>
<reference evidence="3 4" key="1">
    <citation type="journal article" date="2019" name="Environ. Microbiol.">
        <title>Species interactions and distinct microbial communities in high Arctic permafrost affected cryosols are associated with the CH4 and CO2 gas fluxes.</title>
        <authorList>
            <person name="Altshuler I."/>
            <person name="Hamel J."/>
            <person name="Turney S."/>
            <person name="Magnuson E."/>
            <person name="Levesque R."/>
            <person name="Greer C."/>
            <person name="Whyte L.G."/>
        </authorList>
    </citation>
    <scope>NUCLEOTIDE SEQUENCE [LARGE SCALE GENOMIC DNA]</scope>
    <source>
        <strain evidence="3 4">S9.2P</strain>
    </source>
</reference>
<dbReference type="EMBL" id="RCYZ01000003">
    <property type="protein sequence ID" value="TPG66573.1"/>
    <property type="molecule type" value="Genomic_DNA"/>
</dbReference>
<sequence>MKMLLCLCALRRAWGRLLVLALLLAGARPGYGQGPGPFQLVRARQRCMSLPLQVQRNLPIVQVWLNGAGPYNFLLDTGVASSLLLSPAVADSLHMPHGQDFRVMGAGGKPTGLQAYQAPRVRVGLGRRGQEAVAPAMALLVLNGDSLNLSGYVGLPVHGILGSELFQSFVAAFEGQAGGQERLVLTPPAAYRPPRSRRWAGLPLAIEGRKAYFTVPVRQVGDSAARPLKLLLDTGASHALSLETTSDPRLHLPAPGLPADLGHGLTGLVRGVLGRVATVELGRYRLPTVLTSFPNGADVHARTDVFRNGSVGYELLRRFRVVIDYPHRQLWLRRGLAFGEPFEHDMAGFDVLATGPTLHRYQVLGVVPGTPAAAAGLQDGDELLAVGILPVELLSLTQLTHLLRSTSGTVLHLIVRRPGGALHTASVRLERRI</sequence>
<organism evidence="3 4">
    <name type="scientific">Hymenobacter nivis</name>
    <dbReference type="NCBI Taxonomy" id="1850093"/>
    <lineage>
        <taxon>Bacteria</taxon>
        <taxon>Pseudomonadati</taxon>
        <taxon>Bacteroidota</taxon>
        <taxon>Cytophagia</taxon>
        <taxon>Cytophagales</taxon>
        <taxon>Hymenobacteraceae</taxon>
        <taxon>Hymenobacter</taxon>
    </lineage>
</organism>
<dbReference type="Pfam" id="PF13650">
    <property type="entry name" value="Asp_protease_2"/>
    <property type="match status" value="1"/>
</dbReference>
<keyword evidence="1" id="KW-0732">Signal</keyword>
<dbReference type="InterPro" id="IPR001478">
    <property type="entry name" value="PDZ"/>
</dbReference>
<dbReference type="SUPFAM" id="SSF50156">
    <property type="entry name" value="PDZ domain-like"/>
    <property type="match status" value="1"/>
</dbReference>
<dbReference type="Pfam" id="PF17820">
    <property type="entry name" value="PDZ_6"/>
    <property type="match status" value="1"/>
</dbReference>
<accession>A0A502GZV0</accession>
<evidence type="ECO:0000313" key="3">
    <source>
        <dbReference type="EMBL" id="TPG66573.1"/>
    </source>
</evidence>
<evidence type="ECO:0000259" key="2">
    <source>
        <dbReference type="PROSITE" id="PS50106"/>
    </source>
</evidence>